<dbReference type="SUPFAM" id="SSF53697">
    <property type="entry name" value="SIS domain"/>
    <property type="match status" value="1"/>
</dbReference>
<keyword evidence="6" id="KW-1185">Reference proteome</keyword>
<keyword evidence="1 3" id="KW-0456">Lyase</keyword>
<dbReference type="UniPathway" id="UPA00342"/>
<dbReference type="CDD" id="cd05007">
    <property type="entry name" value="SIS_Etherase"/>
    <property type="match status" value="1"/>
</dbReference>
<sequence length="302" mass="31740">MIEERRTEKRNERTSALDEAGTEQVLQWMNAEDILVPQAVGAEIPAITALTDAVIQRLQAGGRLFYLGAGTSGRLGVLDAAECPPTFGVTPEMVRGLIAGGEKAIIEAVEGAEDSLTLAAEDLQREQLTANDVVVGIAASGSTPYVIGGLRYANSIGALTGSIACNKNAPMSAEADYPIEVETGSEILTGSTRLKAGTAQKLILNMISTASMVGLGKVYQNLMVDVIPTNEKLRQRSVTMICETTGADEKTARDTLEKASGHVKTAIVMLLGGTDDAKKAGAALTEQSGFVKRAIEELQSDS</sequence>
<dbReference type="EC" id="4.2.1.126" evidence="3"/>
<dbReference type="InterPro" id="IPR001347">
    <property type="entry name" value="SIS_dom"/>
</dbReference>
<proteinExistence type="inferred from homology"/>
<dbReference type="GO" id="GO:0009254">
    <property type="term" value="P:peptidoglycan turnover"/>
    <property type="evidence" value="ECO:0007669"/>
    <property type="project" value="TreeGrafter"/>
</dbReference>
<dbReference type="FunFam" id="3.40.50.10490:FF:000014">
    <property type="entry name" value="N-acetylmuramic acid 6-phosphate etherase"/>
    <property type="match status" value="1"/>
</dbReference>
<dbReference type="GO" id="GO:0016835">
    <property type="term" value="F:carbon-oxygen lyase activity"/>
    <property type="evidence" value="ECO:0007669"/>
    <property type="project" value="UniProtKB-UniRule"/>
</dbReference>
<evidence type="ECO:0000256" key="1">
    <source>
        <dbReference type="ARBA" id="ARBA00023239"/>
    </source>
</evidence>
<evidence type="ECO:0000256" key="3">
    <source>
        <dbReference type="HAMAP-Rule" id="MF_00068"/>
    </source>
</evidence>
<comment type="function">
    <text evidence="3">Specifically catalyzes the cleavage of the D-lactyl ether substituent of MurNAc 6-phosphate, producing GlcNAc 6-phosphate and D-lactate.</text>
</comment>
<comment type="pathway">
    <text evidence="3">Amino-sugar metabolism; N-acetylmuramate degradation.</text>
</comment>
<dbReference type="NCBIfam" id="NF009222">
    <property type="entry name" value="PRK12570.1"/>
    <property type="match status" value="1"/>
</dbReference>
<evidence type="ECO:0000256" key="2">
    <source>
        <dbReference type="ARBA" id="ARBA00023277"/>
    </source>
</evidence>
<dbReference type="AlphaFoldDB" id="A0A1H9TVC8"/>
<dbReference type="HAMAP" id="MF_00068">
    <property type="entry name" value="MurQ"/>
    <property type="match status" value="1"/>
</dbReference>
<dbReference type="PANTHER" id="PTHR10088:SF4">
    <property type="entry name" value="GLUCOKINASE REGULATORY PROTEIN"/>
    <property type="match status" value="1"/>
</dbReference>
<dbReference type="NCBIfam" id="TIGR00274">
    <property type="entry name" value="N-acetylmuramic acid 6-phosphate etherase"/>
    <property type="match status" value="1"/>
</dbReference>
<comment type="subunit">
    <text evidence="3">Homodimer.</text>
</comment>
<evidence type="ECO:0000259" key="4">
    <source>
        <dbReference type="PROSITE" id="PS51464"/>
    </source>
</evidence>
<dbReference type="InterPro" id="IPR040190">
    <property type="entry name" value="MURQ/GCKR"/>
</dbReference>
<evidence type="ECO:0000313" key="5">
    <source>
        <dbReference type="EMBL" id="SES01136.1"/>
    </source>
</evidence>
<dbReference type="PROSITE" id="PS51464">
    <property type="entry name" value="SIS"/>
    <property type="match status" value="1"/>
</dbReference>
<dbReference type="STRING" id="1464123.SAMN05444126_11153"/>
<dbReference type="InterPro" id="IPR000408">
    <property type="entry name" value="Reg_chr_condens"/>
</dbReference>
<dbReference type="NCBIfam" id="NF003915">
    <property type="entry name" value="PRK05441.1"/>
    <property type="match status" value="1"/>
</dbReference>
<dbReference type="InterPro" id="IPR005488">
    <property type="entry name" value="Etherase_MurQ"/>
</dbReference>
<dbReference type="GO" id="GO:0097173">
    <property type="term" value="P:N-acetylmuramic acid catabolic process"/>
    <property type="evidence" value="ECO:0007669"/>
    <property type="project" value="UniProtKB-UniPathway"/>
</dbReference>
<comment type="similarity">
    <text evidence="3">Belongs to the GCKR-like family. MurNAc-6-P etherase subfamily.</text>
</comment>
<dbReference type="EMBL" id="FOGV01000011">
    <property type="protein sequence ID" value="SES01136.1"/>
    <property type="molecule type" value="Genomic_DNA"/>
</dbReference>
<comment type="caution">
    <text evidence="5">The sequence shown here is derived from an EMBL/GenBank/DDBJ whole genome shotgun (WGS) entry which is preliminary data.</text>
</comment>
<dbReference type="GO" id="GO:0016803">
    <property type="term" value="F:ether hydrolase activity"/>
    <property type="evidence" value="ECO:0007669"/>
    <property type="project" value="TreeGrafter"/>
</dbReference>
<dbReference type="RefSeq" id="WP_093072852.1">
    <property type="nucleotide sequence ID" value="NZ_FOGV01000011.1"/>
</dbReference>
<reference evidence="6" key="1">
    <citation type="submission" date="2016-10" db="EMBL/GenBank/DDBJ databases">
        <authorList>
            <person name="de Groot N.N."/>
        </authorList>
    </citation>
    <scope>NUCLEOTIDE SEQUENCE [LARGE SCALE GENOMIC DNA]</scope>
    <source>
        <strain evidence="6">10nlg</strain>
    </source>
</reference>
<dbReference type="GO" id="GO:0097367">
    <property type="term" value="F:carbohydrate derivative binding"/>
    <property type="evidence" value="ECO:0007669"/>
    <property type="project" value="InterPro"/>
</dbReference>
<dbReference type="GO" id="GO:0046348">
    <property type="term" value="P:amino sugar catabolic process"/>
    <property type="evidence" value="ECO:0007669"/>
    <property type="project" value="InterPro"/>
</dbReference>
<feature type="domain" description="SIS" evidence="4">
    <location>
        <begin position="54"/>
        <end position="217"/>
    </location>
</feature>
<dbReference type="Pfam" id="PF22645">
    <property type="entry name" value="GKRP_SIS_N"/>
    <property type="match status" value="1"/>
</dbReference>
<dbReference type="InterPro" id="IPR046348">
    <property type="entry name" value="SIS_dom_sf"/>
</dbReference>
<organism evidence="5 6">
    <name type="scientific">Salisediminibacterium halotolerans</name>
    <dbReference type="NCBI Taxonomy" id="517425"/>
    <lineage>
        <taxon>Bacteria</taxon>
        <taxon>Bacillati</taxon>
        <taxon>Bacillota</taxon>
        <taxon>Bacilli</taxon>
        <taxon>Bacillales</taxon>
        <taxon>Bacillaceae</taxon>
        <taxon>Salisediminibacterium</taxon>
    </lineage>
</organism>
<dbReference type="PROSITE" id="PS50012">
    <property type="entry name" value="RCC1_3"/>
    <property type="match status" value="1"/>
</dbReference>
<gene>
    <name evidence="3" type="primary">murQ</name>
    <name evidence="5" type="ORF">SAMN05444126_11153</name>
</gene>
<feature type="active site" evidence="3">
    <location>
        <position position="113"/>
    </location>
</feature>
<name>A0A1H9TVC8_9BACI</name>
<dbReference type="PANTHER" id="PTHR10088">
    <property type="entry name" value="GLUCOKINASE REGULATORY PROTEIN"/>
    <property type="match status" value="1"/>
</dbReference>
<keyword evidence="2 3" id="KW-0119">Carbohydrate metabolism</keyword>
<accession>A0A1H9TVC8</accession>
<dbReference type="Proteomes" id="UP000199318">
    <property type="component" value="Unassembled WGS sequence"/>
</dbReference>
<protein>
    <recommendedName>
        <fullName evidence="3">N-acetylmuramic acid 6-phosphate etherase</fullName>
        <shortName evidence="3">MurNAc-6-P etherase</shortName>
        <ecNumber evidence="3">4.2.1.126</ecNumber>
    </recommendedName>
    <alternativeName>
        <fullName evidence="3">N-acetylmuramic acid 6-phosphate hydrolase</fullName>
    </alternativeName>
    <alternativeName>
        <fullName evidence="3">N-acetylmuramic acid 6-phosphate lyase</fullName>
    </alternativeName>
</protein>
<comment type="catalytic activity">
    <reaction evidence="3">
        <text>N-acetyl-D-muramate 6-phosphate + H2O = N-acetyl-D-glucosamine 6-phosphate + (R)-lactate</text>
        <dbReference type="Rhea" id="RHEA:26410"/>
        <dbReference type="ChEBI" id="CHEBI:15377"/>
        <dbReference type="ChEBI" id="CHEBI:16004"/>
        <dbReference type="ChEBI" id="CHEBI:57513"/>
        <dbReference type="ChEBI" id="CHEBI:58722"/>
        <dbReference type="EC" id="4.2.1.126"/>
    </reaction>
</comment>
<comment type="miscellaneous">
    <text evidence="3">A lyase-type mechanism (elimination/hydration) is suggested for the cleavage of the lactyl ether bond of MurNAc 6-phosphate, with the formation of an alpha,beta-unsaturated aldehyde intermediate with (E)-stereochemistry, followed by the syn addition of water to give product.</text>
</comment>
<feature type="active site" description="Proton donor" evidence="3">
    <location>
        <position position="82"/>
    </location>
</feature>
<evidence type="ECO:0000313" key="6">
    <source>
        <dbReference type="Proteomes" id="UP000199318"/>
    </source>
</evidence>
<dbReference type="Gene3D" id="1.10.8.1080">
    <property type="match status" value="1"/>
</dbReference>
<dbReference type="Gene3D" id="3.40.50.10490">
    <property type="entry name" value="Glucose-6-phosphate isomerase like protein, domain 1"/>
    <property type="match status" value="2"/>
</dbReference>
<dbReference type="OrthoDB" id="9813395at2"/>